<keyword evidence="1" id="KW-0812">Transmembrane</keyword>
<feature type="transmembrane region" description="Helical" evidence="1">
    <location>
        <begin position="12"/>
        <end position="34"/>
    </location>
</feature>
<protein>
    <submittedName>
        <fullName evidence="2">Uncharacterized protein</fullName>
    </submittedName>
</protein>
<sequence>MADEPHETVRRAVRRTTWITVLGAVVGVGVGLWLSAGEDPLERALVVVGGLMAIGGFAGTATALIAQRRMSSVTSAPTTGLDAAGKRAVQKAVFAGVPVEQRESPLALRAADLAEVLSLTLPLATAQFVLLYGGIIGSQVIGLSCRRTGGALRSASSSSW</sequence>
<gene>
    <name evidence="2" type="ORF">NYQ28_16760</name>
</gene>
<keyword evidence="1" id="KW-1133">Transmembrane helix</keyword>
<accession>A0ABT2HLV7</accession>
<dbReference type="EMBL" id="JANVAD010000012">
    <property type="protein sequence ID" value="MCS6524221.1"/>
    <property type="molecule type" value="Genomic_DNA"/>
</dbReference>
<dbReference type="GeneID" id="95323658"/>
<organism evidence="2 3">
    <name type="scientific">Curtobacterium citreum</name>
    <dbReference type="NCBI Taxonomy" id="2036"/>
    <lineage>
        <taxon>Bacteria</taxon>
        <taxon>Bacillati</taxon>
        <taxon>Actinomycetota</taxon>
        <taxon>Actinomycetes</taxon>
        <taxon>Micrococcales</taxon>
        <taxon>Microbacteriaceae</taxon>
        <taxon>Curtobacterium</taxon>
    </lineage>
</organism>
<proteinExistence type="predicted"/>
<dbReference type="Proteomes" id="UP001652264">
    <property type="component" value="Unassembled WGS sequence"/>
</dbReference>
<evidence type="ECO:0000313" key="3">
    <source>
        <dbReference type="Proteomes" id="UP001652264"/>
    </source>
</evidence>
<name>A0ABT2HLV7_9MICO</name>
<reference evidence="2 3" key="1">
    <citation type="submission" date="2022-08" db="EMBL/GenBank/DDBJ databases">
        <title>Taxonomy of Curtobacterium flaccumfaciens.</title>
        <authorList>
            <person name="Osdaghi E."/>
            <person name="Taghavi S.M."/>
            <person name="Hamidizade M."/>
            <person name="Abachi H."/>
            <person name="Fazliarab A."/>
            <person name="Baeyen S."/>
            <person name="Portier P."/>
            <person name="Van Vaerenbergh J."/>
            <person name="Jacques M.-A."/>
        </authorList>
    </citation>
    <scope>NUCLEOTIDE SEQUENCE [LARGE SCALE GENOMIC DNA]</scope>
    <source>
        <strain evidence="2 3">LMG8786T</strain>
    </source>
</reference>
<evidence type="ECO:0000256" key="1">
    <source>
        <dbReference type="SAM" id="Phobius"/>
    </source>
</evidence>
<feature type="transmembrane region" description="Helical" evidence="1">
    <location>
        <begin position="46"/>
        <end position="66"/>
    </location>
</feature>
<evidence type="ECO:0000313" key="2">
    <source>
        <dbReference type="EMBL" id="MCS6524221.1"/>
    </source>
</evidence>
<keyword evidence="3" id="KW-1185">Reference proteome</keyword>
<comment type="caution">
    <text evidence="2">The sequence shown here is derived from an EMBL/GenBank/DDBJ whole genome shotgun (WGS) entry which is preliminary data.</text>
</comment>
<keyword evidence="1" id="KW-0472">Membrane</keyword>
<dbReference type="RefSeq" id="WP_141861006.1">
    <property type="nucleotide sequence ID" value="NZ_BMNV01000015.1"/>
</dbReference>